<gene>
    <name evidence="2" type="ORF">LCGC14_1061560</name>
</gene>
<evidence type="ECO:0000313" key="2">
    <source>
        <dbReference type="EMBL" id="KKN07956.1"/>
    </source>
</evidence>
<feature type="coiled-coil region" evidence="1">
    <location>
        <begin position="370"/>
        <end position="397"/>
    </location>
</feature>
<proteinExistence type="predicted"/>
<reference evidence="2" key="1">
    <citation type="journal article" date="2015" name="Nature">
        <title>Complex archaea that bridge the gap between prokaryotes and eukaryotes.</title>
        <authorList>
            <person name="Spang A."/>
            <person name="Saw J.H."/>
            <person name="Jorgensen S.L."/>
            <person name="Zaremba-Niedzwiedzka K."/>
            <person name="Martijn J."/>
            <person name="Lind A.E."/>
            <person name="van Eijk R."/>
            <person name="Schleper C."/>
            <person name="Guy L."/>
            <person name="Ettema T.J."/>
        </authorList>
    </citation>
    <scope>NUCLEOTIDE SEQUENCE</scope>
</reference>
<evidence type="ECO:0000256" key="1">
    <source>
        <dbReference type="SAM" id="Coils"/>
    </source>
</evidence>
<comment type="caution">
    <text evidence="2">The sequence shown here is derived from an EMBL/GenBank/DDBJ whole genome shotgun (WGS) entry which is preliminary data.</text>
</comment>
<dbReference type="AlphaFoldDB" id="A0A0F9Q3X1"/>
<organism evidence="2">
    <name type="scientific">marine sediment metagenome</name>
    <dbReference type="NCBI Taxonomy" id="412755"/>
    <lineage>
        <taxon>unclassified sequences</taxon>
        <taxon>metagenomes</taxon>
        <taxon>ecological metagenomes</taxon>
    </lineage>
</organism>
<name>A0A0F9Q3X1_9ZZZZ</name>
<dbReference type="EMBL" id="LAZR01004510">
    <property type="protein sequence ID" value="KKN07956.1"/>
    <property type="molecule type" value="Genomic_DNA"/>
</dbReference>
<protein>
    <submittedName>
        <fullName evidence="2">Uncharacterized protein</fullName>
    </submittedName>
</protein>
<accession>A0A0F9Q3X1</accession>
<sequence>MHSSQFQALIKTLKSGYVSEFISLVDNFTENRPSYLLDSINYDKFRASLERSYYNTLSECLASSHFGEFSQLFNYSDKLGIFIDVSNINVTEIMTKLHLEGLYQQDRGRIIRLVSFFNKYNLFERNFTSEELKTIQEIKENHKLLAVNLKDLFGNVSDSLIFYVCKILPHDYLVWLSDPQRGFLMNPKALEHWTDGFSIYGLIVRNLGRVEDFIKAVETMQNSENMKEDILYLEFNPRYIISVNEDRILREFREIHIIHPENVLQNKEKILNKDNYTFYSLSMIIFGGLGPEGFGFTYSTPKGEVIEICSDQRETEAIIIQFKQYLKRRFIDKLEKEMEILGIDFDIRRKVIKYLSDIINPKDLVSYYDKNSILRKIRNLLIQYDEFQNKNKSKIEEILQKISSAISLIFKDVKLEDQFRARMDLVSKGKLKSEDIAKLTSLRGKSHYDILRERYFLQNKPYWFFKDYPEEIDELEKELVKILERERIRERMGERIRGRMGERMGFGLNNEP</sequence>
<keyword evidence="1" id="KW-0175">Coiled coil</keyword>